<reference evidence="2" key="1">
    <citation type="submission" date="2021-05" db="EMBL/GenBank/DDBJ databases">
        <authorList>
            <person name="Alioto T."/>
            <person name="Alioto T."/>
            <person name="Gomez Garrido J."/>
        </authorList>
    </citation>
    <scope>NUCLEOTIDE SEQUENCE</scope>
</reference>
<dbReference type="AlphaFoldDB" id="A0A8D7ZW75"/>
<evidence type="ECO:0000256" key="1">
    <source>
        <dbReference type="SAM" id="Phobius"/>
    </source>
</evidence>
<sequence length="102" mass="11211">MVLVFPLCCVVRLQPSTTIISPFVYISSVLASSKLRGLATLQRLYLASPPRKAITTLAESCLLLLCFVFAISGFLRIELELHDVIACMLVIFLAVKPLSLTK</sequence>
<name>A0A8D7ZW75_CULPI</name>
<keyword evidence="1" id="KW-0472">Membrane</keyword>
<keyword evidence="1" id="KW-1133">Transmembrane helix</keyword>
<dbReference type="EMBL" id="HBUE01004026">
    <property type="protein sequence ID" value="CAG6445015.1"/>
    <property type="molecule type" value="Transcribed_RNA"/>
</dbReference>
<evidence type="ECO:0000313" key="2">
    <source>
        <dbReference type="EMBL" id="CAG6445015.1"/>
    </source>
</evidence>
<organism evidence="2">
    <name type="scientific">Culex pipiens</name>
    <name type="common">House mosquito</name>
    <dbReference type="NCBI Taxonomy" id="7175"/>
    <lineage>
        <taxon>Eukaryota</taxon>
        <taxon>Metazoa</taxon>
        <taxon>Ecdysozoa</taxon>
        <taxon>Arthropoda</taxon>
        <taxon>Hexapoda</taxon>
        <taxon>Insecta</taxon>
        <taxon>Pterygota</taxon>
        <taxon>Neoptera</taxon>
        <taxon>Endopterygota</taxon>
        <taxon>Diptera</taxon>
        <taxon>Nematocera</taxon>
        <taxon>Culicoidea</taxon>
        <taxon>Culicidae</taxon>
        <taxon>Culicinae</taxon>
        <taxon>Culicini</taxon>
        <taxon>Culex</taxon>
        <taxon>Culex</taxon>
    </lineage>
</organism>
<feature type="transmembrane region" description="Helical" evidence="1">
    <location>
        <begin position="81"/>
        <end position="100"/>
    </location>
</feature>
<protein>
    <submittedName>
        <fullName evidence="2">(northern house mosquito) hypothetical protein</fullName>
    </submittedName>
</protein>
<proteinExistence type="predicted"/>
<keyword evidence="1" id="KW-0812">Transmembrane</keyword>
<feature type="transmembrane region" description="Helical" evidence="1">
    <location>
        <begin position="53"/>
        <end position="75"/>
    </location>
</feature>
<accession>A0A8D7ZW75</accession>